<dbReference type="PANTHER" id="PTHR24220">
    <property type="entry name" value="IMPORT ATP-BINDING PROTEIN"/>
    <property type="match status" value="1"/>
</dbReference>
<keyword evidence="5" id="KW-0472">Membrane</keyword>
<name>A0A4R6N320_9BURK</name>
<evidence type="ECO:0000313" key="9">
    <source>
        <dbReference type="EMBL" id="TDP09553.1"/>
    </source>
</evidence>
<keyword evidence="5" id="KW-1133">Transmembrane helix</keyword>
<dbReference type="InterPro" id="IPR003439">
    <property type="entry name" value="ABC_transporter-like_ATP-bd"/>
</dbReference>
<evidence type="ECO:0000256" key="6">
    <source>
        <dbReference type="ARBA" id="ARBA00023251"/>
    </source>
</evidence>
<evidence type="ECO:0000313" key="10">
    <source>
        <dbReference type="Proteomes" id="UP000295357"/>
    </source>
</evidence>
<evidence type="ECO:0000256" key="1">
    <source>
        <dbReference type="ARBA" id="ARBA00022448"/>
    </source>
</evidence>
<dbReference type="GO" id="GO:0016887">
    <property type="term" value="F:ATP hydrolysis activity"/>
    <property type="evidence" value="ECO:0007669"/>
    <property type="project" value="InterPro"/>
</dbReference>
<dbReference type="AlphaFoldDB" id="A0A4R6N320"/>
<accession>A0A4R6N320</accession>
<dbReference type="InterPro" id="IPR017871">
    <property type="entry name" value="ABC_transporter-like_CS"/>
</dbReference>
<dbReference type="Gene3D" id="3.40.50.300">
    <property type="entry name" value="P-loop containing nucleotide triphosphate hydrolases"/>
    <property type="match status" value="1"/>
</dbReference>
<comment type="caution">
    <text evidence="9">The sequence shown here is derived from an EMBL/GenBank/DDBJ whole genome shotgun (WGS) entry which is preliminary data.</text>
</comment>
<evidence type="ECO:0000256" key="4">
    <source>
        <dbReference type="ARBA" id="ARBA00022840"/>
    </source>
</evidence>
<evidence type="ECO:0000259" key="8">
    <source>
        <dbReference type="PROSITE" id="PS50893"/>
    </source>
</evidence>
<evidence type="ECO:0000256" key="5">
    <source>
        <dbReference type="ARBA" id="ARBA00022989"/>
    </source>
</evidence>
<dbReference type="EMBL" id="SNXE01000004">
    <property type="protein sequence ID" value="TDP09553.1"/>
    <property type="molecule type" value="Genomic_DNA"/>
</dbReference>
<keyword evidence="2" id="KW-1003">Cell membrane</keyword>
<dbReference type="FunFam" id="3.40.50.300:FF:000032">
    <property type="entry name" value="Export ABC transporter ATP-binding protein"/>
    <property type="match status" value="1"/>
</dbReference>
<dbReference type="PROSITE" id="PS50893">
    <property type="entry name" value="ABC_TRANSPORTER_2"/>
    <property type="match status" value="1"/>
</dbReference>
<dbReference type="Proteomes" id="UP000295357">
    <property type="component" value="Unassembled WGS sequence"/>
</dbReference>
<organism evidence="9 10">
    <name type="scientific">Roseateles asaccharophilus</name>
    <dbReference type="NCBI Taxonomy" id="582607"/>
    <lineage>
        <taxon>Bacteria</taxon>
        <taxon>Pseudomonadati</taxon>
        <taxon>Pseudomonadota</taxon>
        <taxon>Betaproteobacteria</taxon>
        <taxon>Burkholderiales</taxon>
        <taxon>Sphaerotilaceae</taxon>
        <taxon>Roseateles</taxon>
    </lineage>
</organism>
<dbReference type="GO" id="GO:0098796">
    <property type="term" value="C:membrane protein complex"/>
    <property type="evidence" value="ECO:0007669"/>
    <property type="project" value="UniProtKB-ARBA"/>
</dbReference>
<dbReference type="InterPro" id="IPR017911">
    <property type="entry name" value="MacB-like_ATP-bd"/>
</dbReference>
<dbReference type="SUPFAM" id="SSF52540">
    <property type="entry name" value="P-loop containing nucleoside triphosphate hydrolases"/>
    <property type="match status" value="1"/>
</dbReference>
<evidence type="ECO:0000256" key="7">
    <source>
        <dbReference type="ARBA" id="ARBA00038388"/>
    </source>
</evidence>
<dbReference type="SMART" id="SM00382">
    <property type="entry name" value="AAA"/>
    <property type="match status" value="1"/>
</dbReference>
<dbReference type="CDD" id="cd03255">
    <property type="entry name" value="ABC_MJ0796_LolCDE_FtsE"/>
    <property type="match status" value="1"/>
</dbReference>
<keyword evidence="10" id="KW-1185">Reference proteome</keyword>
<feature type="domain" description="ABC transporter" evidence="8">
    <location>
        <begin position="13"/>
        <end position="249"/>
    </location>
</feature>
<evidence type="ECO:0000256" key="2">
    <source>
        <dbReference type="ARBA" id="ARBA00022475"/>
    </source>
</evidence>
<gene>
    <name evidence="9" type="ORF">DFR39_104114</name>
</gene>
<dbReference type="GO" id="GO:0046677">
    <property type="term" value="P:response to antibiotic"/>
    <property type="evidence" value="ECO:0007669"/>
    <property type="project" value="UniProtKB-KW"/>
</dbReference>
<protein>
    <submittedName>
        <fullName evidence="9">Putative ABC transport system ATP-binding protein</fullName>
    </submittedName>
</protein>
<reference evidence="9 10" key="1">
    <citation type="submission" date="2019-03" db="EMBL/GenBank/DDBJ databases">
        <title>Genomic Encyclopedia of Type Strains, Phase IV (KMG-IV): sequencing the most valuable type-strain genomes for metagenomic binning, comparative biology and taxonomic classification.</title>
        <authorList>
            <person name="Goeker M."/>
        </authorList>
    </citation>
    <scope>NUCLEOTIDE SEQUENCE [LARGE SCALE GENOMIC DNA]</scope>
    <source>
        <strain evidence="9 10">DSM 25082</strain>
    </source>
</reference>
<keyword evidence="1" id="KW-0813">Transport</keyword>
<dbReference type="InterPro" id="IPR015854">
    <property type="entry name" value="ABC_transpr_LolD-like"/>
</dbReference>
<dbReference type="GO" id="GO:0005524">
    <property type="term" value="F:ATP binding"/>
    <property type="evidence" value="ECO:0007669"/>
    <property type="project" value="UniProtKB-KW"/>
</dbReference>
<dbReference type="GO" id="GO:0022857">
    <property type="term" value="F:transmembrane transporter activity"/>
    <property type="evidence" value="ECO:0007669"/>
    <property type="project" value="TreeGrafter"/>
</dbReference>
<sequence>MDATKTMVRAPLMQLAGLHKSYPLGQHRIHALRGVDLDIHAGEILALTGPSGSGKSSLLHIAGLIDEDYRGHLHWQGRPLDGLGMRALTQLRRDALGFIFQGFNLVPVMSVADNVDFPLLLQGLSKAERAARVASMLADVGLEQHAAKRPDALSGGQRQRVAIARALVKQPRLIIADEPTASLDSHTATQVLQLLRERAKAQGAAVLMATHDARALLFCDRVLQLEDGRLQDAGLAATLLNPAHSEAAA</sequence>
<dbReference type="InterPro" id="IPR003593">
    <property type="entry name" value="AAA+_ATPase"/>
</dbReference>
<dbReference type="InterPro" id="IPR027417">
    <property type="entry name" value="P-loop_NTPase"/>
</dbReference>
<dbReference type="Pfam" id="PF00005">
    <property type="entry name" value="ABC_tran"/>
    <property type="match status" value="1"/>
</dbReference>
<keyword evidence="5" id="KW-0812">Transmembrane</keyword>
<dbReference type="PROSITE" id="PS00211">
    <property type="entry name" value="ABC_TRANSPORTER_1"/>
    <property type="match status" value="1"/>
</dbReference>
<dbReference type="GO" id="GO:0005886">
    <property type="term" value="C:plasma membrane"/>
    <property type="evidence" value="ECO:0007669"/>
    <property type="project" value="TreeGrafter"/>
</dbReference>
<keyword evidence="4 9" id="KW-0067">ATP-binding</keyword>
<comment type="similarity">
    <text evidence="7">Belongs to the ABC transporter superfamily. Macrolide exporter (TC 3.A.1.122) family.</text>
</comment>
<keyword evidence="6" id="KW-0046">Antibiotic resistance</keyword>
<proteinExistence type="inferred from homology"/>
<dbReference type="RefSeq" id="WP_211343849.1">
    <property type="nucleotide sequence ID" value="NZ_JAUFPJ010000004.1"/>
</dbReference>
<keyword evidence="3" id="KW-0547">Nucleotide-binding</keyword>
<evidence type="ECO:0000256" key="3">
    <source>
        <dbReference type="ARBA" id="ARBA00022741"/>
    </source>
</evidence>